<dbReference type="PANTHER" id="PTHR33048">
    <property type="entry name" value="PTH11-LIKE INTEGRAL MEMBRANE PROTEIN (AFU_ORTHOLOGUE AFUA_5G11245)"/>
    <property type="match status" value="1"/>
</dbReference>
<evidence type="ECO:0000256" key="6">
    <source>
        <dbReference type="SAM" id="Phobius"/>
    </source>
</evidence>
<comment type="subcellular location">
    <subcellularLocation>
        <location evidence="1">Membrane</location>
        <topology evidence="1">Multi-pass membrane protein</topology>
    </subcellularLocation>
</comment>
<dbReference type="InterPro" id="IPR052337">
    <property type="entry name" value="SAT4-like"/>
</dbReference>
<feature type="domain" description="Rhodopsin" evidence="7">
    <location>
        <begin position="53"/>
        <end position="262"/>
    </location>
</feature>
<keyword evidence="4 6" id="KW-0472">Membrane</keyword>
<sequence length="450" mass="48789">MARFLSKISSRVTTIRYWLRASGSSPQHEDGNSWFGDHSTRDMDFFDIGISDKVSYGLGTPLSSTPPKYQILRTELIWSVLFPYYIGLCLVKASALLQMLRVFAIPRVRTVCLTLLSLVALFAFWRTVTALITCHRPPFTAPSENKHLLTRTGQCVEPYPLLYINCALNIAMDVIITMVPLRVISRLRLAAHRKRMLTAVFALGLIPTIPSAIRLHAIMALQEHGAPRQFMTSSPMAAIWTALDINTAIICACVPALGPLYTRLASRLRPAGTKDDANLCTMVLSPSTPSPSALMAGSVSIITRAAAGVAVPMIWRQQQDKGKQAAVGPDDQGYDKRIGDGAVGAVVASSAAVDDEDDDEDYEALSDLAEFAGFTGLTGDASLDGFLVAARLEKATSREELLAVANSMSTRSGSEPTVRAYEVLGYDHDDTNITGDGVSEGRASSRIEFI</sequence>
<feature type="transmembrane region" description="Helical" evidence="6">
    <location>
        <begin position="237"/>
        <end position="261"/>
    </location>
</feature>
<feature type="transmembrane region" description="Helical" evidence="6">
    <location>
        <begin position="76"/>
        <end position="96"/>
    </location>
</feature>
<dbReference type="PANTHER" id="PTHR33048:SF47">
    <property type="entry name" value="INTEGRAL MEMBRANE PROTEIN-RELATED"/>
    <property type="match status" value="1"/>
</dbReference>
<dbReference type="Proteomes" id="UP001175001">
    <property type="component" value="Unassembled WGS sequence"/>
</dbReference>
<feature type="transmembrane region" description="Helical" evidence="6">
    <location>
        <begin position="161"/>
        <end position="184"/>
    </location>
</feature>
<comment type="similarity">
    <text evidence="5">Belongs to the SAT4 family.</text>
</comment>
<dbReference type="GO" id="GO:0016020">
    <property type="term" value="C:membrane"/>
    <property type="evidence" value="ECO:0007669"/>
    <property type="project" value="UniProtKB-SubCell"/>
</dbReference>
<keyword evidence="2 6" id="KW-0812">Transmembrane</keyword>
<evidence type="ECO:0000256" key="4">
    <source>
        <dbReference type="ARBA" id="ARBA00023136"/>
    </source>
</evidence>
<evidence type="ECO:0000256" key="3">
    <source>
        <dbReference type="ARBA" id="ARBA00022989"/>
    </source>
</evidence>
<feature type="transmembrane region" description="Helical" evidence="6">
    <location>
        <begin position="108"/>
        <end position="128"/>
    </location>
</feature>
<evidence type="ECO:0000313" key="8">
    <source>
        <dbReference type="EMBL" id="KAK0658354.1"/>
    </source>
</evidence>
<dbReference type="Pfam" id="PF20684">
    <property type="entry name" value="Fung_rhodopsin"/>
    <property type="match status" value="1"/>
</dbReference>
<dbReference type="InterPro" id="IPR049326">
    <property type="entry name" value="Rhodopsin_dom_fungi"/>
</dbReference>
<gene>
    <name evidence="8" type="ORF">DIS24_g4755</name>
</gene>
<evidence type="ECO:0000259" key="7">
    <source>
        <dbReference type="Pfam" id="PF20684"/>
    </source>
</evidence>
<comment type="caution">
    <text evidence="8">The sequence shown here is derived from an EMBL/GenBank/DDBJ whole genome shotgun (WGS) entry which is preliminary data.</text>
</comment>
<evidence type="ECO:0000256" key="5">
    <source>
        <dbReference type="ARBA" id="ARBA00038359"/>
    </source>
</evidence>
<evidence type="ECO:0000256" key="1">
    <source>
        <dbReference type="ARBA" id="ARBA00004141"/>
    </source>
</evidence>
<evidence type="ECO:0000256" key="2">
    <source>
        <dbReference type="ARBA" id="ARBA00022692"/>
    </source>
</evidence>
<feature type="transmembrane region" description="Helical" evidence="6">
    <location>
        <begin position="196"/>
        <end position="217"/>
    </location>
</feature>
<reference evidence="8" key="1">
    <citation type="submission" date="2023-06" db="EMBL/GenBank/DDBJ databases">
        <title>Multi-omics analyses reveal the molecular pathogenesis toolkit of Lasiodiplodia hormozganensis, a cross-kingdom pathogen.</title>
        <authorList>
            <person name="Felix C."/>
            <person name="Meneses R."/>
            <person name="Goncalves M.F.M."/>
            <person name="Tilleman L."/>
            <person name="Duarte A.S."/>
            <person name="Jorrin-Novo J.V."/>
            <person name="Van De Peer Y."/>
            <person name="Deforce D."/>
            <person name="Van Nieuwerburgh F."/>
            <person name="Esteves A.C."/>
            <person name="Alves A."/>
        </authorList>
    </citation>
    <scope>NUCLEOTIDE SEQUENCE</scope>
    <source>
        <strain evidence="8">CBS 339.90</strain>
    </source>
</reference>
<protein>
    <recommendedName>
        <fullName evidence="7">Rhodopsin domain-containing protein</fullName>
    </recommendedName>
</protein>
<name>A0AA40D2Y4_9PEZI</name>
<keyword evidence="9" id="KW-1185">Reference proteome</keyword>
<dbReference type="EMBL" id="JAUJDW010000018">
    <property type="protein sequence ID" value="KAK0658354.1"/>
    <property type="molecule type" value="Genomic_DNA"/>
</dbReference>
<accession>A0AA40D2Y4</accession>
<dbReference type="AlphaFoldDB" id="A0AA40D2Y4"/>
<evidence type="ECO:0000313" key="9">
    <source>
        <dbReference type="Proteomes" id="UP001175001"/>
    </source>
</evidence>
<organism evidence="8 9">
    <name type="scientific">Lasiodiplodia hormozganensis</name>
    <dbReference type="NCBI Taxonomy" id="869390"/>
    <lineage>
        <taxon>Eukaryota</taxon>
        <taxon>Fungi</taxon>
        <taxon>Dikarya</taxon>
        <taxon>Ascomycota</taxon>
        <taxon>Pezizomycotina</taxon>
        <taxon>Dothideomycetes</taxon>
        <taxon>Dothideomycetes incertae sedis</taxon>
        <taxon>Botryosphaeriales</taxon>
        <taxon>Botryosphaeriaceae</taxon>
        <taxon>Lasiodiplodia</taxon>
    </lineage>
</organism>
<keyword evidence="3 6" id="KW-1133">Transmembrane helix</keyword>
<proteinExistence type="inferred from homology"/>